<dbReference type="EMBL" id="FOTO01000018">
    <property type="protein sequence ID" value="SFM18027.1"/>
    <property type="molecule type" value="Genomic_DNA"/>
</dbReference>
<protein>
    <submittedName>
        <fullName evidence="8">Permease of the drug/metabolite transporter (DMT) superfamily</fullName>
    </submittedName>
</protein>
<comment type="caution">
    <text evidence="8">The sequence shown here is derived from an EMBL/GenBank/DDBJ whole genome shotgun (WGS) entry which is preliminary data.</text>
</comment>
<keyword evidence="9" id="KW-1185">Reference proteome</keyword>
<evidence type="ECO:0000259" key="7">
    <source>
        <dbReference type="Pfam" id="PF00892"/>
    </source>
</evidence>
<comment type="similarity">
    <text evidence="2">Belongs to the EamA transporter family.</text>
</comment>
<reference evidence="8 9" key="1">
    <citation type="submission" date="2016-10" db="EMBL/GenBank/DDBJ databases">
        <authorList>
            <person name="Varghese N."/>
            <person name="Submissions S."/>
        </authorList>
    </citation>
    <scope>NUCLEOTIDE SEQUENCE [LARGE SCALE GENOMIC DNA]</scope>
    <source>
        <strain evidence="8 9">DSM 1741</strain>
    </source>
</reference>
<feature type="transmembrane region" description="Helical" evidence="6">
    <location>
        <begin position="190"/>
        <end position="208"/>
    </location>
</feature>
<evidence type="ECO:0000256" key="6">
    <source>
        <dbReference type="SAM" id="Phobius"/>
    </source>
</evidence>
<evidence type="ECO:0000256" key="3">
    <source>
        <dbReference type="ARBA" id="ARBA00022692"/>
    </source>
</evidence>
<accession>A0A8G2F8Z1</accession>
<dbReference type="InterPro" id="IPR050638">
    <property type="entry name" value="AA-Vitamin_Transporters"/>
</dbReference>
<evidence type="ECO:0000313" key="8">
    <source>
        <dbReference type="EMBL" id="SFM18027.1"/>
    </source>
</evidence>
<proteinExistence type="inferred from homology"/>
<evidence type="ECO:0000256" key="4">
    <source>
        <dbReference type="ARBA" id="ARBA00022989"/>
    </source>
</evidence>
<feature type="domain" description="EamA" evidence="7">
    <location>
        <begin position="159"/>
        <end position="293"/>
    </location>
</feature>
<dbReference type="InterPro" id="IPR037185">
    <property type="entry name" value="EmrE-like"/>
</dbReference>
<dbReference type="AlphaFoldDB" id="A0A8G2F8Z1"/>
<gene>
    <name evidence="8" type="ORF">SAMN05421830_11853</name>
</gene>
<feature type="transmembrane region" description="Helical" evidence="6">
    <location>
        <begin position="157"/>
        <end position="178"/>
    </location>
</feature>
<sequence>MSCRKALDGRAVRLMIIFCAVLGMQQIAIKAAAVDMSPMLQIGLRSGGAVLLIGMYLRHKGMGLLPEGGKWLAGIVAGILFTVEYFFVAEGLRFTSASHMVTMLYTAPAFAALGLHVLIPEERLRPMQWIGLILAFCGIAVAFFERGASSASGSSDILLGDFLGLLAGMSWGATTVVIRTRLSRTPPAQTLFIQLLTCFCLLVPAAALTGRLSFTMTGVVWAGLMFQVLLVCVFGMLLWFWLLTVYPASQLGVLSFLTPVFGIVFGVLLLGEHVELRFVLGAAMVLAGIALVSGWQWFQHLFRVPDHVQKEIAS</sequence>
<dbReference type="PANTHER" id="PTHR32322">
    <property type="entry name" value="INNER MEMBRANE TRANSPORTER"/>
    <property type="match status" value="1"/>
</dbReference>
<dbReference type="SUPFAM" id="SSF103481">
    <property type="entry name" value="Multidrug resistance efflux transporter EmrE"/>
    <property type="match status" value="2"/>
</dbReference>
<keyword evidence="3 6" id="KW-0812">Transmembrane</keyword>
<feature type="transmembrane region" description="Helical" evidence="6">
    <location>
        <begin position="126"/>
        <end position="145"/>
    </location>
</feature>
<feature type="transmembrane region" description="Helical" evidence="6">
    <location>
        <begin position="220"/>
        <end position="244"/>
    </location>
</feature>
<keyword evidence="4 6" id="KW-1133">Transmembrane helix</keyword>
<name>A0A8G2F8Z1_DESNO</name>
<feature type="domain" description="EamA" evidence="7">
    <location>
        <begin position="14"/>
        <end position="143"/>
    </location>
</feature>
<dbReference type="Pfam" id="PF00892">
    <property type="entry name" value="EamA"/>
    <property type="match status" value="2"/>
</dbReference>
<keyword evidence="5 6" id="KW-0472">Membrane</keyword>
<feature type="transmembrane region" description="Helical" evidence="6">
    <location>
        <begin position="100"/>
        <end position="119"/>
    </location>
</feature>
<comment type="subcellular location">
    <subcellularLocation>
        <location evidence="1">Membrane</location>
        <topology evidence="1">Multi-pass membrane protein</topology>
    </subcellularLocation>
</comment>
<evidence type="ECO:0000313" key="9">
    <source>
        <dbReference type="Proteomes" id="UP000199581"/>
    </source>
</evidence>
<feature type="transmembrane region" description="Helical" evidence="6">
    <location>
        <begin position="251"/>
        <end position="270"/>
    </location>
</feature>
<dbReference type="RefSeq" id="WP_092194301.1">
    <property type="nucleotide sequence ID" value="NZ_FOTO01000018.1"/>
</dbReference>
<dbReference type="OrthoDB" id="184388at2"/>
<dbReference type="InterPro" id="IPR000620">
    <property type="entry name" value="EamA_dom"/>
</dbReference>
<evidence type="ECO:0000256" key="2">
    <source>
        <dbReference type="ARBA" id="ARBA00007362"/>
    </source>
</evidence>
<feature type="transmembrane region" description="Helical" evidence="6">
    <location>
        <begin position="69"/>
        <end position="88"/>
    </location>
</feature>
<dbReference type="Proteomes" id="UP000199581">
    <property type="component" value="Unassembled WGS sequence"/>
</dbReference>
<dbReference type="PANTHER" id="PTHR32322:SF2">
    <property type="entry name" value="EAMA DOMAIN-CONTAINING PROTEIN"/>
    <property type="match status" value="1"/>
</dbReference>
<organism evidence="8 9">
    <name type="scientific">Desulfomicrobium norvegicum (strain DSM 1741 / NCIMB 8310)</name>
    <name type="common">Desulfovibrio baculatus (strain Norway 4)</name>
    <name type="synonym">Desulfovibrio desulfuricans (strain Norway 4)</name>
    <dbReference type="NCBI Taxonomy" id="52561"/>
    <lineage>
        <taxon>Bacteria</taxon>
        <taxon>Pseudomonadati</taxon>
        <taxon>Thermodesulfobacteriota</taxon>
        <taxon>Desulfovibrionia</taxon>
        <taxon>Desulfovibrionales</taxon>
        <taxon>Desulfomicrobiaceae</taxon>
        <taxon>Desulfomicrobium</taxon>
    </lineage>
</organism>
<feature type="transmembrane region" description="Helical" evidence="6">
    <location>
        <begin position="12"/>
        <end position="33"/>
    </location>
</feature>
<evidence type="ECO:0000256" key="1">
    <source>
        <dbReference type="ARBA" id="ARBA00004141"/>
    </source>
</evidence>
<evidence type="ECO:0000256" key="5">
    <source>
        <dbReference type="ARBA" id="ARBA00023136"/>
    </source>
</evidence>
<feature type="transmembrane region" description="Helical" evidence="6">
    <location>
        <begin position="276"/>
        <end position="298"/>
    </location>
</feature>
<dbReference type="GO" id="GO:0016020">
    <property type="term" value="C:membrane"/>
    <property type="evidence" value="ECO:0007669"/>
    <property type="project" value="UniProtKB-SubCell"/>
</dbReference>